<evidence type="ECO:0000256" key="8">
    <source>
        <dbReference type="RuleBase" id="RU000609"/>
    </source>
</evidence>
<evidence type="ECO:0000313" key="9">
    <source>
        <dbReference type="EMBL" id="CAL4099462.1"/>
    </source>
</evidence>
<dbReference type="AlphaFoldDB" id="A0AAV2QSB8"/>
<dbReference type="PANTHER" id="PTHR48408:SF1">
    <property type="entry name" value="XYLOSE ISOMERASE"/>
    <property type="match status" value="1"/>
</dbReference>
<dbReference type="InterPro" id="IPR036237">
    <property type="entry name" value="Xyl_isomerase-like_sf"/>
</dbReference>
<dbReference type="InterPro" id="IPR001998">
    <property type="entry name" value="Xylose_isomerase"/>
</dbReference>
<evidence type="ECO:0000256" key="5">
    <source>
        <dbReference type="ARBA" id="ARBA00023235"/>
    </source>
</evidence>
<proteinExistence type="inferred from homology"/>
<dbReference type="SUPFAM" id="SSF51658">
    <property type="entry name" value="Xylose isomerase-like"/>
    <property type="match status" value="1"/>
</dbReference>
<protein>
    <recommendedName>
        <fullName evidence="2 8">Xylose isomerase</fullName>
        <ecNumber evidence="2 8">5.3.1.5</ecNumber>
    </recommendedName>
</protein>
<dbReference type="EC" id="5.3.1.5" evidence="2 8"/>
<evidence type="ECO:0000256" key="6">
    <source>
        <dbReference type="ARBA" id="ARBA00023277"/>
    </source>
</evidence>
<keyword evidence="4 8" id="KW-0479">Metal-binding</keyword>
<dbReference type="GO" id="GO:0046872">
    <property type="term" value="F:metal ion binding"/>
    <property type="evidence" value="ECO:0007669"/>
    <property type="project" value="UniProtKB-KW"/>
</dbReference>
<dbReference type="EMBL" id="CAXKWB010010867">
    <property type="protein sequence ID" value="CAL4099462.1"/>
    <property type="molecule type" value="Genomic_DNA"/>
</dbReference>
<comment type="caution">
    <text evidence="9">The sequence shown here is derived from an EMBL/GenBank/DDBJ whole genome shotgun (WGS) entry which is preliminary data.</text>
</comment>
<dbReference type="PROSITE" id="PS51415">
    <property type="entry name" value="XYLOSE_ISOMERASE"/>
    <property type="match status" value="1"/>
</dbReference>
<accession>A0AAV2QSB8</accession>
<name>A0AAV2QSB8_MEGNR</name>
<keyword evidence="6 8" id="KW-0119">Carbohydrate metabolism</keyword>
<feature type="non-terminal residue" evidence="9">
    <location>
        <position position="150"/>
    </location>
</feature>
<evidence type="ECO:0000256" key="7">
    <source>
        <dbReference type="ARBA" id="ARBA00033659"/>
    </source>
</evidence>
<comment type="similarity">
    <text evidence="1 8">Belongs to the xylose isomerase family.</text>
</comment>
<sequence>RMMAAFEFFKKLGVKFYCASDRDFCPEGDSYSETIRNLEEIVNMAMDLQSATGVRLLYFSADLFSHPRYANGAATNPDVQVFSHAAAQVKQAIDMAKKLDAENFVFVHSNDGYQQSYMRDMSKDMTHLSNLYRMAVRYKDNIGYQGQFLI</sequence>
<evidence type="ECO:0000256" key="3">
    <source>
        <dbReference type="ARBA" id="ARBA00022629"/>
    </source>
</evidence>
<evidence type="ECO:0000256" key="2">
    <source>
        <dbReference type="ARBA" id="ARBA00011958"/>
    </source>
</evidence>
<evidence type="ECO:0000256" key="1">
    <source>
        <dbReference type="ARBA" id="ARBA00005765"/>
    </source>
</evidence>
<dbReference type="GO" id="GO:0009045">
    <property type="term" value="F:xylose isomerase activity"/>
    <property type="evidence" value="ECO:0007669"/>
    <property type="project" value="UniProtKB-EC"/>
</dbReference>
<evidence type="ECO:0000256" key="4">
    <source>
        <dbReference type="ARBA" id="ARBA00022723"/>
    </source>
</evidence>
<evidence type="ECO:0000313" key="10">
    <source>
        <dbReference type="Proteomes" id="UP001497623"/>
    </source>
</evidence>
<gene>
    <name evidence="9" type="ORF">MNOR_LOCUS16491</name>
</gene>
<dbReference type="Gene3D" id="3.20.20.150">
    <property type="entry name" value="Divalent-metal-dependent TIM barrel enzymes"/>
    <property type="match status" value="1"/>
</dbReference>
<feature type="non-terminal residue" evidence="9">
    <location>
        <position position="1"/>
    </location>
</feature>
<dbReference type="PRINTS" id="PR00688">
    <property type="entry name" value="XYLOSISMRASE"/>
</dbReference>
<keyword evidence="10" id="KW-1185">Reference proteome</keyword>
<comment type="catalytic activity">
    <reaction evidence="7 8">
        <text>alpha-D-xylose = alpha-D-xylulofuranose</text>
        <dbReference type="Rhea" id="RHEA:22816"/>
        <dbReference type="ChEBI" id="CHEBI:28518"/>
        <dbReference type="ChEBI" id="CHEBI:188998"/>
        <dbReference type="EC" id="5.3.1.5"/>
    </reaction>
</comment>
<keyword evidence="3 8" id="KW-0859">Xylose metabolism</keyword>
<dbReference type="Proteomes" id="UP001497623">
    <property type="component" value="Unassembled WGS sequence"/>
</dbReference>
<dbReference type="GO" id="GO:0042732">
    <property type="term" value="P:D-xylose metabolic process"/>
    <property type="evidence" value="ECO:0007669"/>
    <property type="project" value="UniProtKB-KW"/>
</dbReference>
<organism evidence="9 10">
    <name type="scientific">Meganyctiphanes norvegica</name>
    <name type="common">Northern krill</name>
    <name type="synonym">Thysanopoda norvegica</name>
    <dbReference type="NCBI Taxonomy" id="48144"/>
    <lineage>
        <taxon>Eukaryota</taxon>
        <taxon>Metazoa</taxon>
        <taxon>Ecdysozoa</taxon>
        <taxon>Arthropoda</taxon>
        <taxon>Crustacea</taxon>
        <taxon>Multicrustacea</taxon>
        <taxon>Malacostraca</taxon>
        <taxon>Eumalacostraca</taxon>
        <taxon>Eucarida</taxon>
        <taxon>Euphausiacea</taxon>
        <taxon>Euphausiidae</taxon>
        <taxon>Meganyctiphanes</taxon>
    </lineage>
</organism>
<keyword evidence="5 8" id="KW-0413">Isomerase</keyword>
<dbReference type="PANTHER" id="PTHR48408">
    <property type="match status" value="1"/>
</dbReference>
<reference evidence="9 10" key="1">
    <citation type="submission" date="2024-05" db="EMBL/GenBank/DDBJ databases">
        <authorList>
            <person name="Wallberg A."/>
        </authorList>
    </citation>
    <scope>NUCLEOTIDE SEQUENCE [LARGE SCALE GENOMIC DNA]</scope>
</reference>